<protein>
    <submittedName>
        <fullName evidence="2">Uncharacterized protein</fullName>
    </submittedName>
</protein>
<dbReference type="Proteomes" id="UP000199060">
    <property type="component" value="Unassembled WGS sequence"/>
</dbReference>
<gene>
    <name evidence="2" type="ORF">SAMN04488104_105125</name>
</gene>
<proteinExistence type="predicted"/>
<reference evidence="3" key="1">
    <citation type="submission" date="2016-10" db="EMBL/GenBank/DDBJ databases">
        <authorList>
            <person name="Varghese N."/>
            <person name="Submissions S."/>
        </authorList>
    </citation>
    <scope>NUCLEOTIDE SEQUENCE [LARGE SCALE GENOMIC DNA]</scope>
    <source>
        <strain evidence="3">DSM 23095</strain>
    </source>
</reference>
<evidence type="ECO:0000313" key="3">
    <source>
        <dbReference type="Proteomes" id="UP000199060"/>
    </source>
</evidence>
<keyword evidence="3" id="KW-1185">Reference proteome</keyword>
<feature type="region of interest" description="Disordered" evidence="1">
    <location>
        <begin position="1"/>
        <end position="67"/>
    </location>
</feature>
<evidence type="ECO:0000256" key="1">
    <source>
        <dbReference type="SAM" id="MobiDB-lite"/>
    </source>
</evidence>
<organism evidence="2 3">
    <name type="scientific">Algoriphagus faecimaris</name>
    <dbReference type="NCBI Taxonomy" id="686796"/>
    <lineage>
        <taxon>Bacteria</taxon>
        <taxon>Pseudomonadati</taxon>
        <taxon>Bacteroidota</taxon>
        <taxon>Cytophagia</taxon>
        <taxon>Cytophagales</taxon>
        <taxon>Cyclobacteriaceae</taxon>
        <taxon>Algoriphagus</taxon>
    </lineage>
</organism>
<dbReference type="EMBL" id="FNAC01000051">
    <property type="protein sequence ID" value="SDD73357.1"/>
    <property type="molecule type" value="Genomic_DNA"/>
</dbReference>
<evidence type="ECO:0000313" key="2">
    <source>
        <dbReference type="EMBL" id="SDD73357.1"/>
    </source>
</evidence>
<name>A0A1G6X7U0_9BACT</name>
<dbReference type="AlphaFoldDB" id="A0A1G6X7U0"/>
<sequence length="135" mass="14834">MLKESEVGRPKTQQLKILNGRMDPPVSEPVHRTSRFRRPSAGVPPLPIPNREVKPCSADGTGVTPGRVGRRHIIQSPQLIPAGFCVLYPKYRRGIPGRGEPLPSIGIAPALFKKPFGNREGFCAFMAFCDLFLST</sequence>
<accession>A0A1G6X7U0</accession>